<organism evidence="2 3">
    <name type="scientific">Pseudomonas neustonica</name>
    <dbReference type="NCBI Taxonomy" id="2487346"/>
    <lineage>
        <taxon>Bacteria</taxon>
        <taxon>Pseudomonadati</taxon>
        <taxon>Pseudomonadota</taxon>
        <taxon>Gammaproteobacteria</taxon>
        <taxon>Pseudomonadales</taxon>
        <taxon>Pseudomonadaceae</taxon>
        <taxon>Pseudomonas</taxon>
    </lineage>
</organism>
<sequence length="232" mass="26632">MMSNSQECTMQSSELLALVNQARESYGERAVRRNDFISRCEDELEGEHYETFVVKNPNQTESRDLRLNLDQCLWVLMRESKAVRRSVTTRLNELRNQQRHIPQSLPEALRLAADLAEQNNSLRLVVKEQEPKVQALERIADAKGTLCMTDAAKHIGMQPKALIDWLRENRWIYRRTGSTRWIAFEPRLSQGLLWHKTSVIGVGDDGEQRVASQVRVTPRGLVVLAQKLGGRN</sequence>
<evidence type="ECO:0000259" key="1">
    <source>
        <dbReference type="Pfam" id="PF03374"/>
    </source>
</evidence>
<dbReference type="Pfam" id="PF03374">
    <property type="entry name" value="ANT"/>
    <property type="match status" value="1"/>
</dbReference>
<comment type="caution">
    <text evidence="2">The sequence shown here is derived from an EMBL/GenBank/DDBJ whole genome shotgun (WGS) entry which is preliminary data.</text>
</comment>
<dbReference type="EMBL" id="RKKU01000001">
    <property type="protein sequence ID" value="ROZ88568.1"/>
    <property type="molecule type" value="Genomic_DNA"/>
</dbReference>
<evidence type="ECO:0000313" key="2">
    <source>
        <dbReference type="EMBL" id="ROZ88568.1"/>
    </source>
</evidence>
<gene>
    <name evidence="2" type="ORF">EF096_01810</name>
</gene>
<evidence type="ECO:0000313" key="3">
    <source>
        <dbReference type="Proteomes" id="UP000275199"/>
    </source>
</evidence>
<keyword evidence="2" id="KW-0238">DNA-binding</keyword>
<accession>A0ABX9XNE6</accession>
<name>A0ABX9XNE6_9PSED</name>
<protein>
    <submittedName>
        <fullName evidence="2">DNA-binding protein</fullName>
    </submittedName>
</protein>
<dbReference type="GO" id="GO:0003677">
    <property type="term" value="F:DNA binding"/>
    <property type="evidence" value="ECO:0007669"/>
    <property type="project" value="UniProtKB-KW"/>
</dbReference>
<keyword evidence="3" id="KW-1185">Reference proteome</keyword>
<dbReference type="Proteomes" id="UP000275199">
    <property type="component" value="Unassembled WGS sequence"/>
</dbReference>
<reference evidence="2 3" key="1">
    <citation type="submission" date="2018-11" db="EMBL/GenBank/DDBJ databases">
        <authorList>
            <person name="Jang G.I."/>
            <person name="Hwang C.Y."/>
        </authorList>
    </citation>
    <scope>NUCLEOTIDE SEQUENCE [LARGE SCALE GENOMIC DNA]</scope>
    <source>
        <strain evidence="2 3">SSM26</strain>
    </source>
</reference>
<proteinExistence type="predicted"/>
<feature type="domain" description="Antirepressor protein C-terminal" evidence="1">
    <location>
        <begin position="126"/>
        <end position="229"/>
    </location>
</feature>
<dbReference type="InterPro" id="IPR005039">
    <property type="entry name" value="Ant_C"/>
</dbReference>